<evidence type="ECO:0000256" key="1">
    <source>
        <dbReference type="ARBA" id="ARBA00004123"/>
    </source>
</evidence>
<dbReference type="EMBL" id="JAQIZT010000012">
    <property type="protein sequence ID" value="KAJ6978142.1"/>
    <property type="molecule type" value="Genomic_DNA"/>
</dbReference>
<dbReference type="InterPro" id="IPR001245">
    <property type="entry name" value="Ser-Thr/Tyr_kinase_cat_dom"/>
</dbReference>
<evidence type="ECO:0000313" key="12">
    <source>
        <dbReference type="Proteomes" id="UP001164929"/>
    </source>
</evidence>
<sequence length="494" mass="55772">MFPFQQNSDEFWPPIFSNPYQEDIGKDFQDLIYGQDSIHGIGNQTISVDEIQKHKILATSNANDHSGSIIRDEKKIARKEIERQRRQQISTLNASLRNLLPLQSIKGKRSISDHMNEAAKYIKHLSSNIRELSAKRDKLKKFSNSSTFEQGTEISGHNLLDFVKVRPFLGGVEIVVIGGCGEEGFLLSRVLEALVEEGFDAVSYVSTQIDERHYNTIQCQIAVKRLKAMSSKAEMEFAVEVEMLGRARHKNLLGLRGFYAGGNERLIVYDYMPNHSLIAHLHGQVDEDCLLDWNRRMNIMIGSAEGIAYLHNEANPHIIHRDIKASNVLLDVEFQAKVADFGFAKLIPEGVSHVTTRVKGTLGYLAPEYAMWGKVSESCDVYSFGILLLEIISAKKPLQKLPGGLKRDIVQWATPYVQKGAFDHIADPRLKGRYDRAQLNLAIMIAMRCSDTNAENRPPMMKVVEWLNGGLGRTKQVSDVEDMVDEDEDEEEKL</sequence>
<dbReference type="InterPro" id="IPR000719">
    <property type="entry name" value="Prot_kinase_dom"/>
</dbReference>
<dbReference type="PROSITE" id="PS50011">
    <property type="entry name" value="PROTEIN_KINASE_DOM"/>
    <property type="match status" value="1"/>
</dbReference>
<evidence type="ECO:0000256" key="6">
    <source>
        <dbReference type="ARBA" id="ARBA00023015"/>
    </source>
</evidence>
<dbReference type="PROSITE" id="PS50888">
    <property type="entry name" value="BHLH"/>
    <property type="match status" value="1"/>
</dbReference>
<dbReference type="Gene3D" id="1.10.510.10">
    <property type="entry name" value="Transferase(Phosphotransferase) domain 1"/>
    <property type="match status" value="1"/>
</dbReference>
<organism evidence="11 12">
    <name type="scientific">Populus alba x Populus x berolinensis</name>
    <dbReference type="NCBI Taxonomy" id="444605"/>
    <lineage>
        <taxon>Eukaryota</taxon>
        <taxon>Viridiplantae</taxon>
        <taxon>Streptophyta</taxon>
        <taxon>Embryophyta</taxon>
        <taxon>Tracheophyta</taxon>
        <taxon>Spermatophyta</taxon>
        <taxon>Magnoliopsida</taxon>
        <taxon>eudicotyledons</taxon>
        <taxon>Gunneridae</taxon>
        <taxon>Pentapetalae</taxon>
        <taxon>rosids</taxon>
        <taxon>fabids</taxon>
        <taxon>Malpighiales</taxon>
        <taxon>Salicaceae</taxon>
        <taxon>Saliceae</taxon>
        <taxon>Populus</taxon>
    </lineage>
</organism>
<comment type="caution">
    <text evidence="11">The sequence shown here is derived from an EMBL/GenBank/DDBJ whole genome shotgun (WGS) entry which is preliminary data.</text>
</comment>
<dbReference type="SUPFAM" id="SSF56112">
    <property type="entry name" value="Protein kinase-like (PK-like)"/>
    <property type="match status" value="1"/>
</dbReference>
<dbReference type="Pfam" id="PF00010">
    <property type="entry name" value="HLH"/>
    <property type="match status" value="1"/>
</dbReference>
<dbReference type="PANTHER" id="PTHR47973">
    <property type="entry name" value="CYSTEINE-RICH RECEPTOR-LIKE PROTEIN KINASE 3"/>
    <property type="match status" value="1"/>
</dbReference>
<name>A0AAD6Q432_9ROSI</name>
<reference evidence="11" key="1">
    <citation type="journal article" date="2023" name="Mol. Ecol. Resour.">
        <title>Chromosome-level genome assembly of a triploid poplar Populus alba 'Berolinensis'.</title>
        <authorList>
            <person name="Chen S."/>
            <person name="Yu Y."/>
            <person name="Wang X."/>
            <person name="Wang S."/>
            <person name="Zhang T."/>
            <person name="Zhou Y."/>
            <person name="He R."/>
            <person name="Meng N."/>
            <person name="Wang Y."/>
            <person name="Liu W."/>
            <person name="Liu Z."/>
            <person name="Liu J."/>
            <person name="Guo Q."/>
            <person name="Huang H."/>
            <person name="Sederoff R.R."/>
            <person name="Wang G."/>
            <person name="Qu G."/>
            <person name="Chen S."/>
        </authorList>
    </citation>
    <scope>NUCLEOTIDE SEQUENCE</scope>
    <source>
        <strain evidence="11">SC-2020</strain>
    </source>
</reference>
<gene>
    <name evidence="11" type="ORF">NC653_029901</name>
</gene>
<keyword evidence="5" id="KW-0067">ATP-binding</keyword>
<evidence type="ECO:0000259" key="9">
    <source>
        <dbReference type="PROSITE" id="PS50011"/>
    </source>
</evidence>
<dbReference type="InterPro" id="IPR052059">
    <property type="entry name" value="CR_Ser/Thr_kinase"/>
</dbReference>
<dbReference type="FunFam" id="1.10.510.10:FF:000317">
    <property type="entry name" value="PTI1-like tyrosine-protein kinase At3g15890"/>
    <property type="match status" value="1"/>
</dbReference>
<accession>A0AAD6Q432</accession>
<keyword evidence="3" id="KW-0547">Nucleotide-binding</keyword>
<evidence type="ECO:0000256" key="2">
    <source>
        <dbReference type="ARBA" id="ARBA00022679"/>
    </source>
</evidence>
<evidence type="ECO:0008006" key="13">
    <source>
        <dbReference type="Google" id="ProtNLM"/>
    </source>
</evidence>
<dbReference type="InterPro" id="IPR011598">
    <property type="entry name" value="bHLH_dom"/>
</dbReference>
<evidence type="ECO:0000256" key="4">
    <source>
        <dbReference type="ARBA" id="ARBA00022777"/>
    </source>
</evidence>
<evidence type="ECO:0000259" key="10">
    <source>
        <dbReference type="PROSITE" id="PS50888"/>
    </source>
</evidence>
<dbReference type="GO" id="GO:0005524">
    <property type="term" value="F:ATP binding"/>
    <property type="evidence" value="ECO:0007669"/>
    <property type="project" value="UniProtKB-KW"/>
</dbReference>
<feature type="domain" description="Protein kinase" evidence="9">
    <location>
        <begin position="188"/>
        <end position="467"/>
    </location>
</feature>
<feature type="domain" description="BHLH" evidence="10">
    <location>
        <begin position="73"/>
        <end position="125"/>
    </location>
</feature>
<evidence type="ECO:0000256" key="3">
    <source>
        <dbReference type="ARBA" id="ARBA00022741"/>
    </source>
</evidence>
<comment type="subcellular location">
    <subcellularLocation>
        <location evidence="1">Nucleus</location>
    </subcellularLocation>
</comment>
<evidence type="ECO:0000256" key="7">
    <source>
        <dbReference type="ARBA" id="ARBA00023163"/>
    </source>
</evidence>
<keyword evidence="6" id="KW-0805">Transcription regulation</keyword>
<dbReference type="PROSITE" id="PS00108">
    <property type="entry name" value="PROTEIN_KINASE_ST"/>
    <property type="match status" value="1"/>
</dbReference>
<dbReference type="InterPro" id="IPR011009">
    <property type="entry name" value="Kinase-like_dom_sf"/>
</dbReference>
<keyword evidence="12" id="KW-1185">Reference proteome</keyword>
<dbReference type="GO" id="GO:0004672">
    <property type="term" value="F:protein kinase activity"/>
    <property type="evidence" value="ECO:0007669"/>
    <property type="project" value="InterPro"/>
</dbReference>
<dbReference type="InterPro" id="IPR008271">
    <property type="entry name" value="Ser/Thr_kinase_AS"/>
</dbReference>
<dbReference type="SUPFAM" id="SSF47459">
    <property type="entry name" value="HLH, helix-loop-helix DNA-binding domain"/>
    <property type="match status" value="1"/>
</dbReference>
<keyword evidence="7" id="KW-0804">Transcription</keyword>
<dbReference type="AlphaFoldDB" id="A0AAD6Q432"/>
<dbReference type="GO" id="GO:0046983">
    <property type="term" value="F:protein dimerization activity"/>
    <property type="evidence" value="ECO:0007669"/>
    <property type="project" value="InterPro"/>
</dbReference>
<dbReference type="Gene3D" id="4.10.280.10">
    <property type="entry name" value="Helix-loop-helix DNA-binding domain"/>
    <property type="match status" value="1"/>
</dbReference>
<dbReference type="Pfam" id="PF07714">
    <property type="entry name" value="PK_Tyr_Ser-Thr"/>
    <property type="match status" value="1"/>
</dbReference>
<evidence type="ECO:0000256" key="8">
    <source>
        <dbReference type="ARBA" id="ARBA00023242"/>
    </source>
</evidence>
<dbReference type="SMART" id="SM00220">
    <property type="entry name" value="S_TKc"/>
    <property type="match status" value="1"/>
</dbReference>
<dbReference type="InterPro" id="IPR036638">
    <property type="entry name" value="HLH_DNA-bd_sf"/>
</dbReference>
<keyword evidence="4" id="KW-0418">Kinase</keyword>
<evidence type="ECO:0000313" key="11">
    <source>
        <dbReference type="EMBL" id="KAJ6978142.1"/>
    </source>
</evidence>
<dbReference type="GO" id="GO:0005634">
    <property type="term" value="C:nucleus"/>
    <property type="evidence" value="ECO:0007669"/>
    <property type="project" value="UniProtKB-SubCell"/>
</dbReference>
<dbReference type="Proteomes" id="UP001164929">
    <property type="component" value="Chromosome 12"/>
</dbReference>
<proteinExistence type="predicted"/>
<keyword evidence="2" id="KW-0808">Transferase</keyword>
<dbReference type="Gene3D" id="3.30.200.20">
    <property type="entry name" value="Phosphorylase Kinase, domain 1"/>
    <property type="match status" value="1"/>
</dbReference>
<keyword evidence="8" id="KW-0539">Nucleus</keyword>
<evidence type="ECO:0000256" key="5">
    <source>
        <dbReference type="ARBA" id="ARBA00022840"/>
    </source>
</evidence>
<protein>
    <recommendedName>
        <fullName evidence="13">Protein kinase domain-containing protein</fullName>
    </recommendedName>
</protein>
<dbReference type="CDD" id="cd18914">
    <property type="entry name" value="bHLH_AtORG2_like"/>
    <property type="match status" value="1"/>
</dbReference>